<dbReference type="HOGENOM" id="CLU_2242911_0_0_1"/>
<reference evidence="1 2" key="1">
    <citation type="submission" date="2014-04" db="EMBL/GenBank/DDBJ databases">
        <title>Evolutionary Origins and Diversification of the Mycorrhizal Mutualists.</title>
        <authorList>
            <consortium name="DOE Joint Genome Institute"/>
            <consortium name="Mycorrhizal Genomics Consortium"/>
            <person name="Kohler A."/>
            <person name="Kuo A."/>
            <person name="Nagy L.G."/>
            <person name="Floudas D."/>
            <person name="Copeland A."/>
            <person name="Barry K.W."/>
            <person name="Cichocki N."/>
            <person name="Veneault-Fourrey C."/>
            <person name="LaButti K."/>
            <person name="Lindquist E.A."/>
            <person name="Lipzen A."/>
            <person name="Lundell T."/>
            <person name="Morin E."/>
            <person name="Murat C."/>
            <person name="Riley R."/>
            <person name="Ohm R."/>
            <person name="Sun H."/>
            <person name="Tunlid A."/>
            <person name="Henrissat B."/>
            <person name="Grigoriev I.V."/>
            <person name="Hibbett D.S."/>
            <person name="Martin F."/>
        </authorList>
    </citation>
    <scope>NUCLEOTIDE SEQUENCE [LARGE SCALE GENOMIC DNA]</scope>
    <source>
        <strain evidence="1 2">MD-312</strain>
    </source>
</reference>
<evidence type="ECO:0000313" key="1">
    <source>
        <dbReference type="EMBL" id="KIJ57752.1"/>
    </source>
</evidence>
<dbReference type="AlphaFoldDB" id="A0A0C9W6I2"/>
<dbReference type="Proteomes" id="UP000053820">
    <property type="component" value="Unassembled WGS sequence"/>
</dbReference>
<sequence length="105" mass="11644">MGPRCLGTQAREIPLEDICERGSSTDKEGILRSALTLLVSHNPTLSSIERGLRERIEGRTNELVYVTFLIPAAHLEVRRGFPSFLGQLDGMLRPATSTLRDLQTP</sequence>
<keyword evidence="2" id="KW-1185">Reference proteome</keyword>
<gene>
    <name evidence="1" type="ORF">HYDPIDRAFT_44792</name>
</gene>
<feature type="non-terminal residue" evidence="1">
    <location>
        <position position="1"/>
    </location>
</feature>
<name>A0A0C9W6I2_9AGAM</name>
<accession>A0A0C9W6I2</accession>
<dbReference type="EMBL" id="KN840135">
    <property type="protein sequence ID" value="KIJ57752.1"/>
    <property type="molecule type" value="Genomic_DNA"/>
</dbReference>
<organism evidence="1 2">
    <name type="scientific">Hydnomerulius pinastri MD-312</name>
    <dbReference type="NCBI Taxonomy" id="994086"/>
    <lineage>
        <taxon>Eukaryota</taxon>
        <taxon>Fungi</taxon>
        <taxon>Dikarya</taxon>
        <taxon>Basidiomycota</taxon>
        <taxon>Agaricomycotina</taxon>
        <taxon>Agaricomycetes</taxon>
        <taxon>Agaricomycetidae</taxon>
        <taxon>Boletales</taxon>
        <taxon>Boletales incertae sedis</taxon>
        <taxon>Leucogyrophana</taxon>
    </lineage>
</organism>
<evidence type="ECO:0000313" key="2">
    <source>
        <dbReference type="Proteomes" id="UP000053820"/>
    </source>
</evidence>
<protein>
    <submittedName>
        <fullName evidence="1">Uncharacterized protein</fullName>
    </submittedName>
</protein>
<proteinExistence type="predicted"/>